<dbReference type="KEGG" id="vaq:FIV01_09510"/>
<protein>
    <submittedName>
        <fullName evidence="2">Uncharacterized protein</fullName>
    </submittedName>
</protein>
<organism evidence="2 3">
    <name type="scientific">Vibrio aquimaris</name>
    <dbReference type="NCBI Taxonomy" id="2587862"/>
    <lineage>
        <taxon>Bacteria</taxon>
        <taxon>Pseudomonadati</taxon>
        <taxon>Pseudomonadota</taxon>
        <taxon>Gammaproteobacteria</taxon>
        <taxon>Vibrionales</taxon>
        <taxon>Vibrionaceae</taxon>
        <taxon>Vibrio</taxon>
    </lineage>
</organism>
<keyword evidence="1" id="KW-0732">Signal</keyword>
<keyword evidence="3" id="KW-1185">Reference proteome</keyword>
<gene>
    <name evidence="2" type="ORF">FIV01_09510</name>
</gene>
<dbReference type="RefSeq" id="WP_152430772.1">
    <property type="nucleotide sequence ID" value="NZ_CBCSDK010000007.1"/>
</dbReference>
<dbReference type="SUPFAM" id="SSF53850">
    <property type="entry name" value="Periplasmic binding protein-like II"/>
    <property type="match status" value="1"/>
</dbReference>
<sequence precursor="true">MKTWFLRILCILLLFANSVSANTDNSVKVAMGEVYKGLTLERDLKIIYKAADIDVEFIYLPNERAIQAAVSGQYDALDLRVDTLDEEETLIRIDVPGFVMNVYLLSINDDFYQGVDEVKDKTLVSTLGNRYSDIVKVYKKRHLVKSEKQAALMLTTGRADLWLATYSAYLKAKKEFPTIKIASPSVYRKYLYHYVHVSKSHLVEPLEESFKAFNRSKSVDED</sequence>
<dbReference type="OrthoDB" id="6838256at2"/>
<proteinExistence type="predicted"/>
<feature type="signal peptide" evidence="1">
    <location>
        <begin position="1"/>
        <end position="21"/>
    </location>
</feature>
<dbReference type="Gene3D" id="3.40.190.10">
    <property type="entry name" value="Periplasmic binding protein-like II"/>
    <property type="match status" value="2"/>
</dbReference>
<reference evidence="2 3" key="1">
    <citation type="submission" date="2019-10" db="EMBL/GenBank/DDBJ databases">
        <title>Complete genome sequence of Vibrio sp. strain THAF100, isolated from non-filtered water from the water column of tank 6 of a marine aquarium containing stony-coral fragments. Water maintained at 26 degree C.</title>
        <authorList>
            <person name="Ruckert C."/>
            <person name="Franco A."/>
            <person name="Kalinowski J."/>
            <person name="Glaeser S."/>
        </authorList>
    </citation>
    <scope>NUCLEOTIDE SEQUENCE [LARGE SCALE GENOMIC DNA]</scope>
    <source>
        <strain evidence="2 3">THAF100</strain>
    </source>
</reference>
<dbReference type="AlphaFoldDB" id="A0A5P9CK89"/>
<accession>A0A5P9CK89</accession>
<evidence type="ECO:0000313" key="3">
    <source>
        <dbReference type="Proteomes" id="UP000326936"/>
    </source>
</evidence>
<dbReference type="Proteomes" id="UP000326936">
    <property type="component" value="Chromosome"/>
</dbReference>
<evidence type="ECO:0000313" key="2">
    <source>
        <dbReference type="EMBL" id="QFT26664.1"/>
    </source>
</evidence>
<name>A0A5P9CK89_9VIBR</name>
<dbReference type="EMBL" id="CP045350">
    <property type="protein sequence ID" value="QFT26664.1"/>
    <property type="molecule type" value="Genomic_DNA"/>
</dbReference>
<feature type="chain" id="PRO_5024975568" evidence="1">
    <location>
        <begin position="22"/>
        <end position="222"/>
    </location>
</feature>
<evidence type="ECO:0000256" key="1">
    <source>
        <dbReference type="SAM" id="SignalP"/>
    </source>
</evidence>